<gene>
    <name evidence="1" type="ORF">ELH40_38750</name>
</gene>
<accession>A0AB38HSV8</accession>
<evidence type="ECO:0000313" key="1">
    <source>
        <dbReference type="EMBL" id="TBC01353.1"/>
    </source>
</evidence>
<proteinExistence type="predicted"/>
<comment type="caution">
    <text evidence="1">The sequence shown here is derived from an EMBL/GenBank/DDBJ whole genome shotgun (WGS) entry which is preliminary data.</text>
</comment>
<protein>
    <submittedName>
        <fullName evidence="1">Uncharacterized protein</fullName>
    </submittedName>
</protein>
<dbReference type="AlphaFoldDB" id="A0AB38HSV8"/>
<dbReference type="RefSeq" id="WP_130817818.1">
    <property type="nucleotide sequence ID" value="NZ_SIMR01000012.1"/>
</dbReference>
<reference evidence="1 2" key="1">
    <citation type="submission" date="2019-02" db="EMBL/GenBank/DDBJ databases">
        <title>The genomic architecture of introgression among sibling species of bacteria.</title>
        <authorList>
            <person name="Cavassim M.I.A."/>
            <person name="Moeskjaer S."/>
            <person name="Moslemi C."/>
            <person name="Fields B."/>
            <person name="Bachmann A."/>
            <person name="Vilhjalmsson B."/>
            <person name="Schierup M.H."/>
            <person name="Young J.P.W."/>
            <person name="Andersen S.U."/>
        </authorList>
    </citation>
    <scope>NUCLEOTIDE SEQUENCE [LARGE SCALE GENOMIC DNA]</scope>
    <source>
        <strain evidence="1 2">SM92</strain>
    </source>
</reference>
<dbReference type="Proteomes" id="UP000294215">
    <property type="component" value="Unassembled WGS sequence"/>
</dbReference>
<organism evidence="1 2">
    <name type="scientific">Rhizobium ruizarguesonis</name>
    <dbReference type="NCBI Taxonomy" id="2081791"/>
    <lineage>
        <taxon>Bacteria</taxon>
        <taxon>Pseudomonadati</taxon>
        <taxon>Pseudomonadota</taxon>
        <taxon>Alphaproteobacteria</taxon>
        <taxon>Hyphomicrobiales</taxon>
        <taxon>Rhizobiaceae</taxon>
        <taxon>Rhizobium/Agrobacterium group</taxon>
        <taxon>Rhizobium</taxon>
    </lineage>
</organism>
<evidence type="ECO:0000313" key="2">
    <source>
        <dbReference type="Proteomes" id="UP000294215"/>
    </source>
</evidence>
<dbReference type="EMBL" id="SIMR01000012">
    <property type="protein sequence ID" value="TBC01353.1"/>
    <property type="molecule type" value="Genomic_DNA"/>
</dbReference>
<name>A0AB38HSV8_9HYPH</name>
<sequence>MARYLIEAPRGSLTEDRRVKLCEAIKTTHAFVTGATWMSTRIGIFSIAVSTEDPPVPGSDRLFVHGFAEKDPWRPIAELLRFSVRSAAAHAAGLDKERVIVSVREMSFGGPGGADREPATGAASPYIGDIFCEPL</sequence>